<keyword evidence="2" id="KW-0411">Iron-sulfur</keyword>
<evidence type="ECO:0000259" key="4">
    <source>
        <dbReference type="Pfam" id="PF00111"/>
    </source>
</evidence>
<evidence type="ECO:0000256" key="1">
    <source>
        <dbReference type="ARBA" id="ARBA00022714"/>
    </source>
</evidence>
<dbReference type="SUPFAM" id="SSF54292">
    <property type="entry name" value="2Fe-2S ferredoxin-like"/>
    <property type="match status" value="1"/>
</dbReference>
<name>A0ABQ6MZX0_9STRA</name>
<keyword evidence="1" id="KW-0001">2Fe-2S</keyword>
<proteinExistence type="predicted"/>
<evidence type="ECO:0000313" key="5">
    <source>
        <dbReference type="EMBL" id="GMI36735.1"/>
    </source>
</evidence>
<dbReference type="EMBL" id="BRYB01003441">
    <property type="protein sequence ID" value="GMI36735.1"/>
    <property type="molecule type" value="Genomic_DNA"/>
</dbReference>
<dbReference type="PROSITE" id="PS00197">
    <property type="entry name" value="2FE2S_FER_1"/>
    <property type="match status" value="1"/>
</dbReference>
<evidence type="ECO:0000256" key="2">
    <source>
        <dbReference type="ARBA" id="ARBA00023014"/>
    </source>
</evidence>
<keyword evidence="1" id="KW-0479">Metal-binding</keyword>
<dbReference type="InterPro" id="IPR012675">
    <property type="entry name" value="Beta-grasp_dom_sf"/>
</dbReference>
<dbReference type="Proteomes" id="UP001165060">
    <property type="component" value="Unassembled WGS sequence"/>
</dbReference>
<gene>
    <name evidence="5" type="ORF">TeGR_g14900</name>
</gene>
<dbReference type="CDD" id="cd00207">
    <property type="entry name" value="fer2"/>
    <property type="match status" value="1"/>
</dbReference>
<dbReference type="InterPro" id="IPR006058">
    <property type="entry name" value="2Fe2S_fd_BS"/>
</dbReference>
<sequence length="158" mass="16424">MVPALFGSIVSAGAPKENRDFMGMLSDESDGGALAAEEEPIRVRFRNVPGVPGDVVVQSRVGVNLLALGDANEVKIPRACRTGLCGTCTADLVDPSWPGGGDAGGAPGLQAIRCCSAKTVLPLGMDEMIIDLSRGSESSGEPVSNPMARFDDGWENDY</sequence>
<dbReference type="InterPro" id="IPR036010">
    <property type="entry name" value="2Fe-2S_ferredoxin-like_sf"/>
</dbReference>
<dbReference type="InterPro" id="IPR001041">
    <property type="entry name" value="2Fe-2S_ferredoxin-type"/>
</dbReference>
<feature type="non-terminal residue" evidence="5">
    <location>
        <position position="158"/>
    </location>
</feature>
<feature type="domain" description="2Fe-2S ferredoxin-type" evidence="4">
    <location>
        <begin position="56"/>
        <end position="98"/>
    </location>
</feature>
<reference evidence="5 6" key="1">
    <citation type="journal article" date="2023" name="Commun. Biol.">
        <title>Genome analysis of Parmales, the sister group of diatoms, reveals the evolutionary specialization of diatoms from phago-mixotrophs to photoautotrophs.</title>
        <authorList>
            <person name="Ban H."/>
            <person name="Sato S."/>
            <person name="Yoshikawa S."/>
            <person name="Yamada K."/>
            <person name="Nakamura Y."/>
            <person name="Ichinomiya M."/>
            <person name="Sato N."/>
            <person name="Blanc-Mathieu R."/>
            <person name="Endo H."/>
            <person name="Kuwata A."/>
            <person name="Ogata H."/>
        </authorList>
    </citation>
    <scope>NUCLEOTIDE SEQUENCE [LARGE SCALE GENOMIC DNA]</scope>
</reference>
<keyword evidence="6" id="KW-1185">Reference proteome</keyword>
<keyword evidence="1" id="KW-0408">Iron</keyword>
<feature type="region of interest" description="Disordered" evidence="3">
    <location>
        <begin position="134"/>
        <end position="158"/>
    </location>
</feature>
<comment type="caution">
    <text evidence="5">The sequence shown here is derived from an EMBL/GenBank/DDBJ whole genome shotgun (WGS) entry which is preliminary data.</text>
</comment>
<dbReference type="Pfam" id="PF00111">
    <property type="entry name" value="Fer2"/>
    <property type="match status" value="1"/>
</dbReference>
<protein>
    <recommendedName>
        <fullName evidence="4">2Fe-2S ferredoxin-type domain-containing protein</fullName>
    </recommendedName>
</protein>
<organism evidence="5 6">
    <name type="scientific">Tetraparma gracilis</name>
    <dbReference type="NCBI Taxonomy" id="2962635"/>
    <lineage>
        <taxon>Eukaryota</taxon>
        <taxon>Sar</taxon>
        <taxon>Stramenopiles</taxon>
        <taxon>Ochrophyta</taxon>
        <taxon>Bolidophyceae</taxon>
        <taxon>Parmales</taxon>
        <taxon>Triparmaceae</taxon>
        <taxon>Tetraparma</taxon>
    </lineage>
</organism>
<evidence type="ECO:0000256" key="3">
    <source>
        <dbReference type="SAM" id="MobiDB-lite"/>
    </source>
</evidence>
<accession>A0ABQ6MZX0</accession>
<evidence type="ECO:0000313" key="6">
    <source>
        <dbReference type="Proteomes" id="UP001165060"/>
    </source>
</evidence>
<dbReference type="Gene3D" id="3.10.20.30">
    <property type="match status" value="1"/>
</dbReference>